<dbReference type="EMBL" id="JBEZFP010000073">
    <property type="protein sequence ID" value="MEU8136850.1"/>
    <property type="molecule type" value="Genomic_DNA"/>
</dbReference>
<comment type="caution">
    <text evidence="2">The sequence shown here is derived from an EMBL/GenBank/DDBJ whole genome shotgun (WGS) entry which is preliminary data.</text>
</comment>
<evidence type="ECO:0000256" key="1">
    <source>
        <dbReference type="SAM" id="Phobius"/>
    </source>
</evidence>
<keyword evidence="3" id="KW-1185">Reference proteome</keyword>
<feature type="transmembrane region" description="Helical" evidence="1">
    <location>
        <begin position="157"/>
        <end position="176"/>
    </location>
</feature>
<evidence type="ECO:0008006" key="4">
    <source>
        <dbReference type="Google" id="ProtNLM"/>
    </source>
</evidence>
<organism evidence="2 3">
    <name type="scientific">Streptodolium elevatio</name>
    <dbReference type="NCBI Taxonomy" id="3157996"/>
    <lineage>
        <taxon>Bacteria</taxon>
        <taxon>Bacillati</taxon>
        <taxon>Actinomycetota</taxon>
        <taxon>Actinomycetes</taxon>
        <taxon>Kitasatosporales</taxon>
        <taxon>Streptomycetaceae</taxon>
        <taxon>Streptodolium</taxon>
    </lineage>
</organism>
<feature type="transmembrane region" description="Helical" evidence="1">
    <location>
        <begin position="90"/>
        <end position="108"/>
    </location>
</feature>
<dbReference type="RefSeq" id="WP_358357866.1">
    <property type="nucleotide sequence ID" value="NZ_JBEZFP010000073.1"/>
</dbReference>
<gene>
    <name evidence="2" type="ORF">AB0C36_25485</name>
</gene>
<keyword evidence="1" id="KW-1133">Transmembrane helix</keyword>
<accession>A0ABV3DM85</accession>
<feature type="transmembrane region" description="Helical" evidence="1">
    <location>
        <begin position="14"/>
        <end position="37"/>
    </location>
</feature>
<feature type="transmembrane region" description="Helical" evidence="1">
    <location>
        <begin position="66"/>
        <end position="85"/>
    </location>
</feature>
<proteinExistence type="predicted"/>
<reference evidence="2 3" key="1">
    <citation type="submission" date="2024-06" db="EMBL/GenBank/DDBJ databases">
        <title>The Natural Products Discovery Center: Release of the First 8490 Sequenced Strains for Exploring Actinobacteria Biosynthetic Diversity.</title>
        <authorList>
            <person name="Kalkreuter E."/>
            <person name="Kautsar S.A."/>
            <person name="Yang D."/>
            <person name="Bader C.D."/>
            <person name="Teijaro C.N."/>
            <person name="Fluegel L."/>
            <person name="Davis C.M."/>
            <person name="Simpson J.R."/>
            <person name="Lauterbach L."/>
            <person name="Steele A.D."/>
            <person name="Gui C."/>
            <person name="Meng S."/>
            <person name="Li G."/>
            <person name="Viehrig K."/>
            <person name="Ye F."/>
            <person name="Su P."/>
            <person name="Kiefer A.F."/>
            <person name="Nichols A."/>
            <person name="Cepeda A.J."/>
            <person name="Yan W."/>
            <person name="Fan B."/>
            <person name="Jiang Y."/>
            <person name="Adhikari A."/>
            <person name="Zheng C.-J."/>
            <person name="Schuster L."/>
            <person name="Cowan T.M."/>
            <person name="Smanski M.J."/>
            <person name="Chevrette M.G."/>
            <person name="De Carvalho L.P.S."/>
            <person name="Shen B."/>
        </authorList>
    </citation>
    <scope>NUCLEOTIDE SEQUENCE [LARGE SCALE GENOMIC DNA]</scope>
    <source>
        <strain evidence="2 3">NPDC048946</strain>
    </source>
</reference>
<evidence type="ECO:0000313" key="2">
    <source>
        <dbReference type="EMBL" id="MEU8136850.1"/>
    </source>
</evidence>
<protein>
    <recommendedName>
        <fullName evidence="4">DUF4386 family protein</fullName>
    </recommendedName>
</protein>
<keyword evidence="1" id="KW-0812">Transmembrane</keyword>
<sequence length="208" mass="20955">MATNTAAISRRSRIALPTVTAGYTHAAAWVAALAVSWGKTPELGDDNAAVAAAYADNGPVAIAQSVLTHGIAAAAVAVVAMALLAHGRRLAGWTAATAAALAFGQLVLEQAATAASDPERAGGLFNLALRVDGVKMFAFAAVATLTAPLLAKTWQRWVAYATAATITASGVGYLLLAPSLGAAAMLSLPLLLVWVAVLAVRLGRGTSL</sequence>
<keyword evidence="1" id="KW-0472">Membrane</keyword>
<feature type="transmembrane region" description="Helical" evidence="1">
    <location>
        <begin position="182"/>
        <end position="202"/>
    </location>
</feature>
<evidence type="ECO:0000313" key="3">
    <source>
        <dbReference type="Proteomes" id="UP001551482"/>
    </source>
</evidence>
<feature type="transmembrane region" description="Helical" evidence="1">
    <location>
        <begin position="128"/>
        <end position="150"/>
    </location>
</feature>
<dbReference type="Proteomes" id="UP001551482">
    <property type="component" value="Unassembled WGS sequence"/>
</dbReference>
<name>A0ABV3DM85_9ACTN</name>